<dbReference type="InterPro" id="IPR010054">
    <property type="entry name" value="Type2_sec_GspG"/>
</dbReference>
<dbReference type="NCBIfam" id="TIGR02532">
    <property type="entry name" value="IV_pilin_GFxxxE"/>
    <property type="match status" value="1"/>
</dbReference>
<keyword evidence="7 11" id="KW-0812">Transmembrane</keyword>
<evidence type="ECO:0000256" key="1">
    <source>
        <dbReference type="ARBA" id="ARBA00004377"/>
    </source>
</evidence>
<comment type="similarity">
    <text evidence="2">Belongs to the GSP G family.</text>
</comment>
<dbReference type="InterPro" id="IPR000983">
    <property type="entry name" value="Bac_GSPG_pilin"/>
</dbReference>
<name>X1FBL9_9ZZZZ</name>
<comment type="subcellular location">
    <subcellularLocation>
        <location evidence="1">Cell inner membrane</location>
        <topology evidence="1">Single-pass membrane protein</topology>
    </subcellularLocation>
</comment>
<evidence type="ECO:0000256" key="2">
    <source>
        <dbReference type="ARBA" id="ARBA00009984"/>
    </source>
</evidence>
<proteinExistence type="inferred from homology"/>
<keyword evidence="4" id="KW-1003">Cell membrane</keyword>
<dbReference type="Pfam" id="PF08334">
    <property type="entry name" value="T2SSG"/>
    <property type="match status" value="1"/>
</dbReference>
<organism evidence="13">
    <name type="scientific">marine sediment metagenome</name>
    <dbReference type="NCBI Taxonomy" id="412755"/>
    <lineage>
        <taxon>unclassified sequences</taxon>
        <taxon>metagenomes</taxon>
        <taxon>ecological metagenomes</taxon>
    </lineage>
</organism>
<evidence type="ECO:0000256" key="7">
    <source>
        <dbReference type="ARBA" id="ARBA00022692"/>
    </source>
</evidence>
<evidence type="ECO:0000313" key="13">
    <source>
        <dbReference type="EMBL" id="GAH43011.1"/>
    </source>
</evidence>
<dbReference type="Pfam" id="PF07963">
    <property type="entry name" value="N_methyl"/>
    <property type="match status" value="1"/>
</dbReference>
<comment type="caution">
    <text evidence="13">The sequence shown here is derived from an EMBL/GenBank/DDBJ whole genome shotgun (WGS) entry which is preliminary data.</text>
</comment>
<dbReference type="EMBL" id="BARU01008580">
    <property type="protein sequence ID" value="GAH43011.1"/>
    <property type="molecule type" value="Genomic_DNA"/>
</dbReference>
<keyword evidence="9 11" id="KW-0472">Membrane</keyword>
<evidence type="ECO:0000256" key="4">
    <source>
        <dbReference type="ARBA" id="ARBA00022475"/>
    </source>
</evidence>
<dbReference type="InterPro" id="IPR012902">
    <property type="entry name" value="N_methyl_site"/>
</dbReference>
<dbReference type="PANTHER" id="PTHR30093:SF44">
    <property type="entry name" value="TYPE II SECRETION SYSTEM CORE PROTEIN G"/>
    <property type="match status" value="1"/>
</dbReference>
<feature type="domain" description="Type II secretion system protein GspG C-terminal" evidence="12">
    <location>
        <begin position="35"/>
        <end position="142"/>
    </location>
</feature>
<reference evidence="13" key="1">
    <citation type="journal article" date="2014" name="Front. Microbiol.">
        <title>High frequency of phylogenetically diverse reductive dehalogenase-homologous genes in deep subseafloor sedimentary metagenomes.</title>
        <authorList>
            <person name="Kawai M."/>
            <person name="Futagami T."/>
            <person name="Toyoda A."/>
            <person name="Takaki Y."/>
            <person name="Nishi S."/>
            <person name="Hori S."/>
            <person name="Arai W."/>
            <person name="Tsubouchi T."/>
            <person name="Morono Y."/>
            <person name="Uchiyama I."/>
            <person name="Ito T."/>
            <person name="Fujiyama A."/>
            <person name="Inagaki F."/>
            <person name="Takami H."/>
        </authorList>
    </citation>
    <scope>NUCLEOTIDE SEQUENCE</scope>
    <source>
        <strain evidence="13">Expedition CK06-06</strain>
    </source>
</reference>
<evidence type="ECO:0000256" key="8">
    <source>
        <dbReference type="ARBA" id="ARBA00022989"/>
    </source>
</evidence>
<accession>X1FBL9</accession>
<dbReference type="AlphaFoldDB" id="X1FBL9"/>
<evidence type="ECO:0000259" key="12">
    <source>
        <dbReference type="Pfam" id="PF08334"/>
    </source>
</evidence>
<sequence>MRKAKIETRKGFTMVELMAVLIIIGLLATLVVTKVATKIDQARVTTTKANLKILHSSVNQFKMDTGRFPSEEMGLEELLEQPGDVENYESGGYLETTEIPKDGWGNEFIYELFPESGKPFVIKSLGADGEEGGEDYDTDLHSTDAY</sequence>
<evidence type="ECO:0000256" key="10">
    <source>
        <dbReference type="SAM" id="MobiDB-lite"/>
    </source>
</evidence>
<dbReference type="InterPro" id="IPR013545">
    <property type="entry name" value="T2SS_protein-GspG_C"/>
</dbReference>
<feature type="region of interest" description="Disordered" evidence="10">
    <location>
        <begin position="125"/>
        <end position="146"/>
    </location>
</feature>
<dbReference type="Gene3D" id="3.30.700.10">
    <property type="entry name" value="Glycoprotein, Type 4 Pilin"/>
    <property type="match status" value="1"/>
</dbReference>
<protein>
    <recommendedName>
        <fullName evidence="3">Type II secretion system core protein G</fullName>
    </recommendedName>
</protein>
<keyword evidence="8 11" id="KW-1133">Transmembrane helix</keyword>
<dbReference type="NCBIfam" id="TIGR01710">
    <property type="entry name" value="typeII_sec_gspG"/>
    <property type="match status" value="1"/>
</dbReference>
<dbReference type="SUPFAM" id="SSF54523">
    <property type="entry name" value="Pili subunits"/>
    <property type="match status" value="1"/>
</dbReference>
<keyword evidence="6" id="KW-0997">Cell inner membrane</keyword>
<evidence type="ECO:0000256" key="5">
    <source>
        <dbReference type="ARBA" id="ARBA00022481"/>
    </source>
</evidence>
<evidence type="ECO:0000256" key="9">
    <source>
        <dbReference type="ARBA" id="ARBA00023136"/>
    </source>
</evidence>
<keyword evidence="5" id="KW-0488">Methylation</keyword>
<evidence type="ECO:0000256" key="11">
    <source>
        <dbReference type="SAM" id="Phobius"/>
    </source>
</evidence>
<evidence type="ECO:0000256" key="3">
    <source>
        <dbReference type="ARBA" id="ARBA00020042"/>
    </source>
</evidence>
<dbReference type="GO" id="GO:0015627">
    <property type="term" value="C:type II protein secretion system complex"/>
    <property type="evidence" value="ECO:0007669"/>
    <property type="project" value="InterPro"/>
</dbReference>
<dbReference type="GO" id="GO:0005886">
    <property type="term" value="C:plasma membrane"/>
    <property type="evidence" value="ECO:0007669"/>
    <property type="project" value="UniProtKB-SubCell"/>
</dbReference>
<dbReference type="InterPro" id="IPR045584">
    <property type="entry name" value="Pilin-like"/>
</dbReference>
<dbReference type="PRINTS" id="PR00813">
    <property type="entry name" value="BCTERIALGSPG"/>
</dbReference>
<dbReference type="GO" id="GO:0015628">
    <property type="term" value="P:protein secretion by the type II secretion system"/>
    <property type="evidence" value="ECO:0007669"/>
    <property type="project" value="InterPro"/>
</dbReference>
<dbReference type="PANTHER" id="PTHR30093">
    <property type="entry name" value="GENERAL SECRETION PATHWAY PROTEIN G"/>
    <property type="match status" value="1"/>
</dbReference>
<feature type="transmembrane region" description="Helical" evidence="11">
    <location>
        <begin position="12"/>
        <end position="32"/>
    </location>
</feature>
<evidence type="ECO:0000256" key="6">
    <source>
        <dbReference type="ARBA" id="ARBA00022519"/>
    </source>
</evidence>
<feature type="compositionally biased region" description="Acidic residues" evidence="10">
    <location>
        <begin position="128"/>
        <end position="137"/>
    </location>
</feature>
<gene>
    <name evidence="13" type="ORF">S03H2_16749</name>
</gene>